<dbReference type="PANTHER" id="PTHR43292">
    <property type="entry name" value="ACYL-COA DEHYDROGENASE"/>
    <property type="match status" value="1"/>
</dbReference>
<evidence type="ECO:0000259" key="3">
    <source>
        <dbReference type="Pfam" id="PF02771"/>
    </source>
</evidence>
<dbReference type="InterPro" id="IPR013786">
    <property type="entry name" value="AcylCoA_DH/ox_N"/>
</dbReference>
<dbReference type="GO" id="GO:0050660">
    <property type="term" value="F:flavin adenine dinucleotide binding"/>
    <property type="evidence" value="ECO:0007669"/>
    <property type="project" value="InterPro"/>
</dbReference>
<proteinExistence type="predicted"/>
<dbReference type="EMBL" id="JAGQHR010001210">
    <property type="protein sequence ID" value="MCA9730439.1"/>
    <property type="molecule type" value="Genomic_DNA"/>
</dbReference>
<evidence type="ECO:0000259" key="2">
    <source>
        <dbReference type="Pfam" id="PF02770"/>
    </source>
</evidence>
<feature type="non-terminal residue" evidence="4">
    <location>
        <position position="187"/>
    </location>
</feature>
<protein>
    <submittedName>
        <fullName evidence="4">Acyl-CoA dehydrogenase family protein</fullName>
    </submittedName>
</protein>
<comment type="caution">
    <text evidence="4">The sequence shown here is derived from an EMBL/GenBank/DDBJ whole genome shotgun (WGS) entry which is preliminary data.</text>
</comment>
<dbReference type="GO" id="GO:0005886">
    <property type="term" value="C:plasma membrane"/>
    <property type="evidence" value="ECO:0007669"/>
    <property type="project" value="TreeGrafter"/>
</dbReference>
<dbReference type="Gene3D" id="1.10.540.10">
    <property type="entry name" value="Acyl-CoA dehydrogenase/oxidase, N-terminal domain"/>
    <property type="match status" value="1"/>
</dbReference>
<dbReference type="Gene3D" id="2.40.110.10">
    <property type="entry name" value="Butyryl-CoA Dehydrogenase, subunit A, domain 2"/>
    <property type="match status" value="1"/>
</dbReference>
<dbReference type="PROSITE" id="PS00072">
    <property type="entry name" value="ACYL_COA_DH_1"/>
    <property type="match status" value="1"/>
</dbReference>
<dbReference type="AlphaFoldDB" id="A0A956RTD4"/>
<dbReference type="SUPFAM" id="SSF56645">
    <property type="entry name" value="Acyl-CoA dehydrogenase NM domain-like"/>
    <property type="match status" value="1"/>
</dbReference>
<feature type="domain" description="Acyl-CoA oxidase/dehydrogenase middle" evidence="2">
    <location>
        <begin position="105"/>
        <end position="184"/>
    </location>
</feature>
<evidence type="ECO:0000313" key="4">
    <source>
        <dbReference type="EMBL" id="MCA9730439.1"/>
    </source>
</evidence>
<accession>A0A956RTD4</accession>
<dbReference type="InterPro" id="IPR037069">
    <property type="entry name" value="AcylCoA_DH/ox_N_sf"/>
</dbReference>
<dbReference type="InterPro" id="IPR009100">
    <property type="entry name" value="AcylCoA_DH/oxidase_NM_dom_sf"/>
</dbReference>
<organism evidence="4 5">
    <name type="scientific">Eiseniibacteriota bacterium</name>
    <dbReference type="NCBI Taxonomy" id="2212470"/>
    <lineage>
        <taxon>Bacteria</taxon>
        <taxon>Candidatus Eiseniibacteriota</taxon>
    </lineage>
</organism>
<keyword evidence="1" id="KW-0560">Oxidoreductase</keyword>
<feature type="non-terminal residue" evidence="4">
    <location>
        <position position="1"/>
    </location>
</feature>
<dbReference type="Pfam" id="PF02771">
    <property type="entry name" value="Acyl-CoA_dh_N"/>
    <property type="match status" value="1"/>
</dbReference>
<feature type="domain" description="Acyl-CoA dehydrogenase/oxidase N-terminal" evidence="3">
    <location>
        <begin position="8"/>
        <end position="101"/>
    </location>
</feature>
<evidence type="ECO:0000313" key="5">
    <source>
        <dbReference type="Proteomes" id="UP000697710"/>
    </source>
</evidence>
<dbReference type="GO" id="GO:0003995">
    <property type="term" value="F:acyl-CoA dehydrogenase activity"/>
    <property type="evidence" value="ECO:0007669"/>
    <property type="project" value="InterPro"/>
</dbReference>
<reference evidence="4" key="2">
    <citation type="journal article" date="2021" name="Microbiome">
        <title>Successional dynamics and alternative stable states in a saline activated sludge microbial community over 9 years.</title>
        <authorList>
            <person name="Wang Y."/>
            <person name="Ye J."/>
            <person name="Ju F."/>
            <person name="Liu L."/>
            <person name="Boyd J.A."/>
            <person name="Deng Y."/>
            <person name="Parks D.H."/>
            <person name="Jiang X."/>
            <person name="Yin X."/>
            <person name="Woodcroft B.J."/>
            <person name="Tyson G.W."/>
            <person name="Hugenholtz P."/>
            <person name="Polz M.F."/>
            <person name="Zhang T."/>
        </authorList>
    </citation>
    <scope>NUCLEOTIDE SEQUENCE</scope>
    <source>
        <strain evidence="4">HKST-UBA01</strain>
    </source>
</reference>
<sequence length="187" mass="20488">FLAEELKTIPPHVRAASWSGFDADFSRKMGQHGWIGMTWPKQYGGHARTSLERYVVLEEMLAAGAPVAAHWIADRQSGPLLLRFGTEEQRQAVLPKIAAGELFCCIGMSEPDSGSDLAAVRTRAEPVDGGFRINGTKLWTTFAHRAHYMLLFCRTSGSPSDRHGGTSQLLVDLKTPGITIRPIADLT</sequence>
<gene>
    <name evidence="4" type="ORF">KC729_22355</name>
</gene>
<name>A0A956RTD4_UNCEI</name>
<dbReference type="Pfam" id="PF02770">
    <property type="entry name" value="Acyl-CoA_dh_M"/>
    <property type="match status" value="1"/>
</dbReference>
<dbReference type="InterPro" id="IPR006089">
    <property type="entry name" value="Acyl-CoA_DH_CS"/>
</dbReference>
<dbReference type="PANTHER" id="PTHR43292:SF4">
    <property type="entry name" value="ACYL-COA DEHYDROGENASE FADE34"/>
    <property type="match status" value="1"/>
</dbReference>
<dbReference type="Proteomes" id="UP000697710">
    <property type="component" value="Unassembled WGS sequence"/>
</dbReference>
<dbReference type="InterPro" id="IPR046373">
    <property type="entry name" value="Acyl-CoA_Oxase/DH_mid-dom_sf"/>
</dbReference>
<evidence type="ECO:0000256" key="1">
    <source>
        <dbReference type="ARBA" id="ARBA00023002"/>
    </source>
</evidence>
<reference evidence="4" key="1">
    <citation type="submission" date="2020-04" db="EMBL/GenBank/DDBJ databases">
        <authorList>
            <person name="Zhang T."/>
        </authorList>
    </citation>
    <scope>NUCLEOTIDE SEQUENCE</scope>
    <source>
        <strain evidence="4">HKST-UBA01</strain>
    </source>
</reference>
<dbReference type="InterPro" id="IPR052161">
    <property type="entry name" value="Mycobact_Acyl-CoA_DH"/>
</dbReference>
<dbReference type="InterPro" id="IPR006091">
    <property type="entry name" value="Acyl-CoA_Oxase/DH_mid-dom"/>
</dbReference>